<dbReference type="InterPro" id="IPR027417">
    <property type="entry name" value="P-loop_NTPase"/>
</dbReference>
<gene>
    <name evidence="2" type="ORF">L3Y34_003280</name>
</gene>
<dbReference type="PANTHER" id="PTHR46005:SF4">
    <property type="entry name" value="RHO GTPASE-ACTIVATING PROTEIN 190"/>
    <property type="match status" value="1"/>
</dbReference>
<feature type="domain" description="PG2 pseudoGTPase" evidence="1">
    <location>
        <begin position="625"/>
        <end position="756"/>
    </location>
</feature>
<dbReference type="InterPro" id="IPR051978">
    <property type="entry name" value="Rho-GAP_domain"/>
</dbReference>
<accession>A0AAE9D317</accession>
<sequence length="756" mass="86307">MSSSCSTSDSKIKEINVIVVGVSGSETVKGPSGVGKSLLCNRFVRPAADEFHREHSSVLSQIDFCGSPVINKDHWLYWGRRLLNTPETSTPTILIRVAEQTEFLGDETFETIGGCSKSEDYYHRCSRTSLQSRDKLMYIQKEQLGLESEFPQHLLPDGKFNVDGFILACDISKNSQLHTNQILNIAKSIAKTKKPILIAFTKCDEMSEKSKKHYMNLFMGTKELKHVLCNLSPVETSAVKNVNVEYLFGTMGFLCLRNQKLVKKALGYQEASLFVEQRNLHVKCCFSTLLAQAVPLCVYPKKCLSWKQVLADIDRHPDLQNFVTVFGSRVAFEMYERYVSEAKELWAMNRLRSLVSRLPQVFQVFLDVVDLAEMEWNMARDYIRCHPLFNALFECNDYDVELWNPTAFNADNKSARLPAELLLLPEARDVFDQFRISTQNLRHIHQLSQELEYLLHEVPQIFPGSSLESSFPYFQNFSITKKLTPDVIAEAYSRFQQKLMENARGQLEECLLEVSSAIQNSWGPTEYVHVDLKRLERVRSVLDGDQRYEWMKMMEGERDQMILSFLPFIFNASPLNCPTADMCIDIVGTSILNDFSEQTSTFGGSSGFSECFEATRRNSGKRMLRVQICAMCGDRISIDSLATSLFHNDLIRSSNLNYSSDGSSYLEVLDESTQNWNTLEISMNSFHSWFHQNDQCPMQFLDFTDAYLFVYNSARASSFNYARCAIEKLALSVNFDCILLVAVVEETETDSMKVSQ</sequence>
<proteinExistence type="predicted"/>
<dbReference type="CDD" id="cd00882">
    <property type="entry name" value="Ras_like_GTPase"/>
    <property type="match status" value="1"/>
</dbReference>
<dbReference type="Gene3D" id="3.40.50.300">
    <property type="entry name" value="P-loop containing nucleotide triphosphate hydrolases"/>
    <property type="match status" value="1"/>
</dbReference>
<dbReference type="EMBL" id="CP090894">
    <property type="protein sequence ID" value="ULT93674.1"/>
    <property type="molecule type" value="Genomic_DNA"/>
</dbReference>
<name>A0AAE9D317_CAEBR</name>
<dbReference type="PROSITE" id="PS51853">
    <property type="entry name" value="PG2"/>
    <property type="match status" value="1"/>
</dbReference>
<evidence type="ECO:0000313" key="2">
    <source>
        <dbReference type="EMBL" id="ULT93674.1"/>
    </source>
</evidence>
<protein>
    <recommendedName>
        <fullName evidence="1">PG2 pseudoGTPase domain-containing protein</fullName>
    </recommendedName>
</protein>
<reference evidence="2 3" key="1">
    <citation type="submission" date="2022-05" db="EMBL/GenBank/DDBJ databases">
        <title>Chromosome-level reference genomes for two strains of Caenorhabditis briggsae: an improved platform for comparative genomics.</title>
        <authorList>
            <person name="Stevens L."/>
            <person name="Andersen E.C."/>
        </authorList>
    </citation>
    <scope>NUCLEOTIDE SEQUENCE [LARGE SCALE GENOMIC DNA]</scope>
    <source>
        <strain evidence="2">QX1410_ONT</strain>
        <tissue evidence="2">Whole-organism</tissue>
    </source>
</reference>
<dbReference type="SUPFAM" id="SSF52540">
    <property type="entry name" value="P-loop containing nucleoside triphosphate hydrolases"/>
    <property type="match status" value="1"/>
</dbReference>
<evidence type="ECO:0000313" key="3">
    <source>
        <dbReference type="Proteomes" id="UP000827892"/>
    </source>
</evidence>
<organism evidence="2 3">
    <name type="scientific">Caenorhabditis briggsae</name>
    <dbReference type="NCBI Taxonomy" id="6238"/>
    <lineage>
        <taxon>Eukaryota</taxon>
        <taxon>Metazoa</taxon>
        <taxon>Ecdysozoa</taxon>
        <taxon>Nematoda</taxon>
        <taxon>Chromadorea</taxon>
        <taxon>Rhabditida</taxon>
        <taxon>Rhabditina</taxon>
        <taxon>Rhabditomorpha</taxon>
        <taxon>Rhabditoidea</taxon>
        <taxon>Rhabditidae</taxon>
        <taxon>Peloderinae</taxon>
        <taxon>Caenorhabditis</taxon>
    </lineage>
</organism>
<dbReference type="Proteomes" id="UP000827892">
    <property type="component" value="Chromosome IV"/>
</dbReference>
<dbReference type="PANTHER" id="PTHR46005">
    <property type="entry name" value="RHO GTPASE-ACTIVATING PROTEIN 190"/>
    <property type="match status" value="1"/>
</dbReference>
<evidence type="ECO:0000259" key="1">
    <source>
        <dbReference type="PROSITE" id="PS51853"/>
    </source>
</evidence>
<dbReference type="InterPro" id="IPR039006">
    <property type="entry name" value="RhoGAP_pG2"/>
</dbReference>
<dbReference type="AlphaFoldDB" id="A0AAE9D317"/>